<dbReference type="EMBL" id="JACJST010000024">
    <property type="protein sequence ID" value="MBD2570443.1"/>
    <property type="molecule type" value="Genomic_DNA"/>
</dbReference>
<reference evidence="2 3" key="1">
    <citation type="journal article" date="2020" name="ISME J.">
        <title>Comparative genomics reveals insights into cyanobacterial evolution and habitat adaptation.</title>
        <authorList>
            <person name="Chen M.Y."/>
            <person name="Teng W.K."/>
            <person name="Zhao L."/>
            <person name="Hu C.X."/>
            <person name="Zhou Y.K."/>
            <person name="Han B.P."/>
            <person name="Song L.R."/>
            <person name="Shu W.S."/>
        </authorList>
    </citation>
    <scope>NUCLEOTIDE SEQUENCE [LARGE SCALE GENOMIC DNA]</scope>
    <source>
        <strain evidence="2 3">FACHB-196</strain>
    </source>
</reference>
<comment type="caution">
    <text evidence="2">The sequence shown here is derived from an EMBL/GenBank/DDBJ whole genome shotgun (WGS) entry which is preliminary data.</text>
</comment>
<accession>A0ABR8FLJ3</accession>
<name>A0ABR8FLJ3_9NOST</name>
<feature type="region of interest" description="Disordered" evidence="1">
    <location>
        <begin position="87"/>
        <end position="107"/>
    </location>
</feature>
<sequence>MIFAKPQKGLVPIGNNFYATPNKPQKPNYSEPFQQIIDLGLDGIEANPQIGIGYELVYDGCNIGLQATGFLGWVKLPSSQFLWHNPSLECNPPPPPQPEPLDDEPYPFPPPPPNPTVKYLVISMIGSITRSLEGIAISGYLGEYPDGFNFNANLIWTKKITRLEEVPPDEILIGQELIVFPNYRDVYATHVVEWEENYFSFSSFVTYGGTIYPNKKPTTISFSKKVRTYLNDSVLNLRKDEELSYNESIIPGENYLGEPLNVTGYDTIGIDSIQVFTISRRSYNELISTPNINKVYKNSGNTLDDIDGVNYFIGESSQQVNKPRLYIKKLPDGKIVPPPPPPPKLKPEKKKMCDCKKELALLKLLLQKEKENKQDITAIENYINQLDVNGKEIANSISRLNIVANVIGFFVSRLLKLFLRG</sequence>
<proteinExistence type="predicted"/>
<keyword evidence="3" id="KW-1185">Reference proteome</keyword>
<organism evidence="2 3">
    <name type="scientific">Anabaena lutea FACHB-196</name>
    <dbReference type="NCBI Taxonomy" id="2692881"/>
    <lineage>
        <taxon>Bacteria</taxon>
        <taxon>Bacillati</taxon>
        <taxon>Cyanobacteriota</taxon>
        <taxon>Cyanophyceae</taxon>
        <taxon>Nostocales</taxon>
        <taxon>Nostocaceae</taxon>
        <taxon>Anabaena</taxon>
    </lineage>
</organism>
<evidence type="ECO:0000313" key="2">
    <source>
        <dbReference type="EMBL" id="MBD2570443.1"/>
    </source>
</evidence>
<evidence type="ECO:0000313" key="3">
    <source>
        <dbReference type="Proteomes" id="UP000640531"/>
    </source>
</evidence>
<dbReference type="RefSeq" id="WP_190718293.1">
    <property type="nucleotide sequence ID" value="NZ_JACJST010000024.1"/>
</dbReference>
<evidence type="ECO:0000256" key="1">
    <source>
        <dbReference type="SAM" id="MobiDB-lite"/>
    </source>
</evidence>
<protein>
    <submittedName>
        <fullName evidence="2">Uncharacterized protein</fullName>
    </submittedName>
</protein>
<gene>
    <name evidence="2" type="ORF">H6G59_21600</name>
</gene>
<dbReference type="Proteomes" id="UP000640531">
    <property type="component" value="Unassembled WGS sequence"/>
</dbReference>